<dbReference type="PANTHER" id="PTHR30383:SF5">
    <property type="entry name" value="SGNH HYDROLASE-TYPE ESTERASE DOMAIN-CONTAINING PROTEIN"/>
    <property type="match status" value="1"/>
</dbReference>
<dbReference type="GO" id="GO:0004622">
    <property type="term" value="F:phosphatidylcholine lysophospholipase activity"/>
    <property type="evidence" value="ECO:0007669"/>
    <property type="project" value="TreeGrafter"/>
</dbReference>
<feature type="domain" description="SGNH hydrolase-type esterase" evidence="1">
    <location>
        <begin position="224"/>
        <end position="409"/>
    </location>
</feature>
<dbReference type="Proteomes" id="UP000441797">
    <property type="component" value="Unassembled WGS sequence"/>
</dbReference>
<evidence type="ECO:0000259" key="1">
    <source>
        <dbReference type="Pfam" id="PF13472"/>
    </source>
</evidence>
<dbReference type="PANTHER" id="PTHR30383">
    <property type="entry name" value="THIOESTERASE 1/PROTEASE 1/LYSOPHOSPHOLIPASE L1"/>
    <property type="match status" value="1"/>
</dbReference>
<dbReference type="Gene3D" id="3.40.50.1110">
    <property type="entry name" value="SGNH hydrolase"/>
    <property type="match status" value="1"/>
</dbReference>
<dbReference type="GO" id="GO:0005509">
    <property type="term" value="F:calcium ion binding"/>
    <property type="evidence" value="ECO:0007669"/>
    <property type="project" value="InterPro"/>
</dbReference>
<dbReference type="EMBL" id="NAPY01000032">
    <property type="protein sequence ID" value="MUL38093.1"/>
    <property type="molecule type" value="Genomic_DNA"/>
</dbReference>
<reference evidence="2 3" key="1">
    <citation type="journal article" date="2019" name="Front. Microbiol.">
        <title>Genomic Features for Desiccation Tolerance and Sugar Biosynthesis in the Extremophile Gloeocapsopsis sp. UTEX B3054.</title>
        <authorList>
            <person name="Urrejola C."/>
            <person name="Alcorta J."/>
            <person name="Salas L."/>
            <person name="Vasquez M."/>
            <person name="Polz M.F."/>
            <person name="Vicuna R."/>
            <person name="Diez B."/>
        </authorList>
    </citation>
    <scope>NUCLEOTIDE SEQUENCE [LARGE SCALE GENOMIC DNA]</scope>
    <source>
        <strain evidence="2 3">1H9</strain>
    </source>
</reference>
<dbReference type="SUPFAM" id="SSF52266">
    <property type="entry name" value="SGNH hydrolase"/>
    <property type="match status" value="1"/>
</dbReference>
<comment type="caution">
    <text evidence="2">The sequence shown here is derived from an EMBL/GenBank/DDBJ whole genome shotgun (WGS) entry which is preliminary data.</text>
</comment>
<dbReference type="InterPro" id="IPR001343">
    <property type="entry name" value="Hemolysn_Ca-bd"/>
</dbReference>
<dbReference type="InterPro" id="IPR051532">
    <property type="entry name" value="Ester_Hydrolysis_Enzymes"/>
</dbReference>
<dbReference type="RefSeq" id="WP_105217994.1">
    <property type="nucleotide sequence ID" value="NZ_CAWNSU010000061.1"/>
</dbReference>
<dbReference type="PRINTS" id="PR00313">
    <property type="entry name" value="CABNDNGRPT"/>
</dbReference>
<dbReference type="AlphaFoldDB" id="A0A6N8FYE2"/>
<dbReference type="Gene3D" id="2.60.120.260">
    <property type="entry name" value="Galactose-binding domain-like"/>
    <property type="match status" value="1"/>
</dbReference>
<proteinExistence type="predicted"/>
<dbReference type="CDD" id="cd01833">
    <property type="entry name" value="XynB_like"/>
    <property type="match status" value="1"/>
</dbReference>
<evidence type="ECO:0000313" key="3">
    <source>
        <dbReference type="Proteomes" id="UP000441797"/>
    </source>
</evidence>
<gene>
    <name evidence="2" type="ORF">BWI75_17595</name>
</gene>
<dbReference type="CDD" id="cd02795">
    <property type="entry name" value="CBM6-CBM35-CBM36_like"/>
    <property type="match status" value="1"/>
</dbReference>
<sequence length="572" mass="60430">MSEIRIEAENMTLTGFRQETNSAASGQNIISLVNGGVAEMGFASFNFIGAPGLYQVVVGYFDENDGVSQFEVRQKGAIVDAWSANQNLGSGLANRQTRTLRTIATQLAISQGDTFQLKAIEDAGEPARIDFMEFVPVTPPATSTVINGTSGNDRLVGDWRNNTLNGFAGNDILEGRGGNNTLNGGSGIDTADYTYAPNGIIANLRTRTVLKPVFGTTTPRIMPLGDSITAGLHNVEPTPGTYRIQLWKNLLADNLSVDFVGSQFNGPPSLADKNHEGRGGWTIDQIAGLVDRGIIKTYQPQIILLMIGTNDVLRGNSLNTITSDLSNLIDRISTDSSNTRIFVSSIAPIDPAYRGTTRANVAKSFNALLPDFVRDKVAQGKQVTYVNAGGSLNLNDLVPDGIHPNVAGYNKIGDAWHDTLVKHDTLTGIENVIGSNFADKLVGDAGHNTLRGGLGRDTLTGGGGPDNFFYKEPREGGDFITDFGADDRLTFSATGFGGGLVRSVKLSTTAVDTGVFVNGTNPTAVGSSANFLYNTNTGVLQFDADGVGPGSATTIATLAGAPSLSATQFYIS</sequence>
<accession>A0A6N8FYE2</accession>
<organism evidence="2 3">
    <name type="scientific">Gloeocapsopsis dulcis AAB1 = 1H9</name>
    <dbReference type="NCBI Taxonomy" id="1433147"/>
    <lineage>
        <taxon>Bacteria</taxon>
        <taxon>Bacillati</taxon>
        <taxon>Cyanobacteriota</taxon>
        <taxon>Cyanophyceae</taxon>
        <taxon>Oscillatoriophycideae</taxon>
        <taxon>Chroococcales</taxon>
        <taxon>Chroococcaceae</taxon>
        <taxon>Gloeocapsopsis</taxon>
        <taxon>Gloeocapsopsis dulcis</taxon>
    </lineage>
</organism>
<dbReference type="Pfam" id="PF00353">
    <property type="entry name" value="HemolysinCabind"/>
    <property type="match status" value="2"/>
</dbReference>
<dbReference type="Pfam" id="PF13472">
    <property type="entry name" value="Lipase_GDSL_2"/>
    <property type="match status" value="1"/>
</dbReference>
<dbReference type="InterPro" id="IPR013830">
    <property type="entry name" value="SGNH_hydro"/>
</dbReference>
<dbReference type="InterPro" id="IPR011049">
    <property type="entry name" value="Serralysin-like_metalloprot_C"/>
</dbReference>
<name>A0A6N8FYE2_9CHRO</name>
<dbReference type="SUPFAM" id="SSF51120">
    <property type="entry name" value="beta-Roll"/>
    <property type="match status" value="2"/>
</dbReference>
<keyword evidence="3" id="KW-1185">Reference proteome</keyword>
<evidence type="ECO:0000313" key="2">
    <source>
        <dbReference type="EMBL" id="MUL38093.1"/>
    </source>
</evidence>
<dbReference type="InterPro" id="IPR036514">
    <property type="entry name" value="SGNH_hydro_sf"/>
</dbReference>
<protein>
    <recommendedName>
        <fullName evidence="1">SGNH hydrolase-type esterase domain-containing protein</fullName>
    </recommendedName>
</protein>
<dbReference type="OrthoDB" id="468550at2"/>